<reference evidence="2" key="1">
    <citation type="submission" date="2021-06" db="EMBL/GenBank/DDBJ databases">
        <authorList>
            <person name="Arsene-Ploetze F."/>
        </authorList>
    </citation>
    <scope>NUCLEOTIDE SEQUENCE</scope>
    <source>
        <strain evidence="2">SBRY1</strain>
    </source>
</reference>
<keyword evidence="3" id="KW-1185">Reference proteome</keyword>
<dbReference type="InterPro" id="IPR037523">
    <property type="entry name" value="VOC_core"/>
</dbReference>
<dbReference type="InterPro" id="IPR004360">
    <property type="entry name" value="Glyas_Fos-R_dOase_dom"/>
</dbReference>
<dbReference type="RefSeq" id="WP_205048493.1">
    <property type="nucleotide sequence ID" value="NZ_CAJVAX010000018.1"/>
</dbReference>
<dbReference type="Pfam" id="PF00903">
    <property type="entry name" value="Glyoxalase"/>
    <property type="match status" value="1"/>
</dbReference>
<dbReference type="InterPro" id="IPR052164">
    <property type="entry name" value="Anthracycline_SecMetBiosynth"/>
</dbReference>
<dbReference type="SUPFAM" id="SSF54593">
    <property type="entry name" value="Glyoxalase/Bleomycin resistance protein/Dihydroxybiphenyl dioxygenase"/>
    <property type="match status" value="1"/>
</dbReference>
<sequence>MARIVYFTIQADDVLRAADFYRNTFGWHIEKWGGEWGGTDEFYLIETGTEDDPALPGTLMKRPGKVDSQLLNAFMCGIESTAIDDDMAAVVANGGTLVSPKVTIPGVGWVAYCRDTEENFIELRQMDPEAA</sequence>
<evidence type="ECO:0000313" key="2">
    <source>
        <dbReference type="EMBL" id="CAG7645199.1"/>
    </source>
</evidence>
<dbReference type="PROSITE" id="PS51819">
    <property type="entry name" value="VOC"/>
    <property type="match status" value="1"/>
</dbReference>
<dbReference type="Proteomes" id="UP001153328">
    <property type="component" value="Unassembled WGS sequence"/>
</dbReference>
<organism evidence="2 3">
    <name type="scientific">Actinacidiphila bryophytorum</name>
    <dbReference type="NCBI Taxonomy" id="1436133"/>
    <lineage>
        <taxon>Bacteria</taxon>
        <taxon>Bacillati</taxon>
        <taxon>Actinomycetota</taxon>
        <taxon>Actinomycetes</taxon>
        <taxon>Kitasatosporales</taxon>
        <taxon>Streptomycetaceae</taxon>
        <taxon>Actinacidiphila</taxon>
    </lineage>
</organism>
<proteinExistence type="predicted"/>
<dbReference type="Gene3D" id="3.10.180.10">
    <property type="entry name" value="2,3-Dihydroxybiphenyl 1,2-Dioxygenase, domain 1"/>
    <property type="match status" value="1"/>
</dbReference>
<feature type="domain" description="VOC" evidence="1">
    <location>
        <begin position="3"/>
        <end position="126"/>
    </location>
</feature>
<dbReference type="PANTHER" id="PTHR33993">
    <property type="entry name" value="GLYOXALASE-RELATED"/>
    <property type="match status" value="1"/>
</dbReference>
<dbReference type="InterPro" id="IPR029068">
    <property type="entry name" value="Glyas_Bleomycin-R_OHBP_Dase"/>
</dbReference>
<accession>A0A9W4H2E5</accession>
<dbReference type="AlphaFoldDB" id="A0A9W4H2E5"/>
<protein>
    <submittedName>
        <fullName evidence="2">VOC family protein</fullName>
    </submittedName>
</protein>
<dbReference type="PANTHER" id="PTHR33993:SF2">
    <property type="entry name" value="VOC DOMAIN-CONTAINING PROTEIN"/>
    <property type="match status" value="1"/>
</dbReference>
<gene>
    <name evidence="2" type="ORF">SBRY_40095</name>
</gene>
<comment type="caution">
    <text evidence="2">The sequence shown here is derived from an EMBL/GenBank/DDBJ whole genome shotgun (WGS) entry which is preliminary data.</text>
</comment>
<dbReference type="EMBL" id="CAJVAX010000018">
    <property type="protein sequence ID" value="CAG7645199.1"/>
    <property type="molecule type" value="Genomic_DNA"/>
</dbReference>
<name>A0A9W4H2E5_9ACTN</name>
<evidence type="ECO:0000259" key="1">
    <source>
        <dbReference type="PROSITE" id="PS51819"/>
    </source>
</evidence>
<evidence type="ECO:0000313" key="3">
    <source>
        <dbReference type="Proteomes" id="UP001153328"/>
    </source>
</evidence>